<evidence type="ECO:0000256" key="1">
    <source>
        <dbReference type="SAM" id="MobiDB-lite"/>
    </source>
</evidence>
<feature type="compositionally biased region" description="Basic residues" evidence="1">
    <location>
        <begin position="308"/>
        <end position="325"/>
    </location>
</feature>
<evidence type="ECO:0000313" key="3">
    <source>
        <dbReference type="Proteomes" id="UP001153714"/>
    </source>
</evidence>
<organism evidence="2 3">
    <name type="scientific">Diatraea saccharalis</name>
    <name type="common">sugarcane borer</name>
    <dbReference type="NCBI Taxonomy" id="40085"/>
    <lineage>
        <taxon>Eukaryota</taxon>
        <taxon>Metazoa</taxon>
        <taxon>Ecdysozoa</taxon>
        <taxon>Arthropoda</taxon>
        <taxon>Hexapoda</taxon>
        <taxon>Insecta</taxon>
        <taxon>Pterygota</taxon>
        <taxon>Neoptera</taxon>
        <taxon>Endopterygota</taxon>
        <taxon>Lepidoptera</taxon>
        <taxon>Glossata</taxon>
        <taxon>Ditrysia</taxon>
        <taxon>Pyraloidea</taxon>
        <taxon>Crambidae</taxon>
        <taxon>Crambinae</taxon>
        <taxon>Diatraea</taxon>
    </lineage>
</organism>
<dbReference type="OrthoDB" id="6932731at2759"/>
<dbReference type="Proteomes" id="UP001153714">
    <property type="component" value="Chromosome 11"/>
</dbReference>
<name>A0A9N9QVF4_9NEOP</name>
<accession>A0A9N9QVF4</accession>
<reference evidence="2" key="2">
    <citation type="submission" date="2022-10" db="EMBL/GenBank/DDBJ databases">
        <authorList>
            <consortium name="ENA_rothamsted_submissions"/>
            <consortium name="culmorum"/>
            <person name="King R."/>
        </authorList>
    </citation>
    <scope>NUCLEOTIDE SEQUENCE</scope>
</reference>
<gene>
    <name evidence="2" type="ORF">DIATSA_LOCUS2145</name>
</gene>
<evidence type="ECO:0000313" key="2">
    <source>
        <dbReference type="EMBL" id="CAG9784024.1"/>
    </source>
</evidence>
<sequence length="407" mass="46452">MDISLKVDHYVYNNRPMSATEAATYYHQVMSYQTLCKHDERSLQVIEKLARLTQAIIAEQTCNKENNGNPWSNPDNGSVSPVYSLTEDDKYELGTINNVQNENEKEHLPQYEQTTQCDTILFPCENEMPASIDIQNINKQHDGQGYIEQETLAIVDLTADENCNSNHDTCSELCSQSILNQIGPEAEKLREINLEECGQVIDEVDSAFHDLIIVPQSILENEREKKTKSHTIGEKTFGYNKLELLVSKNKDILNIVPRSILESNRENKTNIHTIAEKPIGYNAVGSLESKNNDHKLIKSAQSKETANKRPKSNHSKPIKQRKPRNKHVDKANKSKQRKGKAANLRPTMETESDNSNNINFETDLSWINNIKFVRQIQKDEYVTSLTSLAESLWENCYLPISWEDLDS</sequence>
<keyword evidence="3" id="KW-1185">Reference proteome</keyword>
<dbReference type="EMBL" id="OU893342">
    <property type="protein sequence ID" value="CAG9784024.1"/>
    <property type="molecule type" value="Genomic_DNA"/>
</dbReference>
<dbReference type="AlphaFoldDB" id="A0A9N9QVF4"/>
<feature type="region of interest" description="Disordered" evidence="1">
    <location>
        <begin position="300"/>
        <end position="357"/>
    </location>
</feature>
<proteinExistence type="predicted"/>
<protein>
    <submittedName>
        <fullName evidence="2">Uncharacterized protein</fullName>
    </submittedName>
</protein>
<reference evidence="2" key="1">
    <citation type="submission" date="2021-12" db="EMBL/GenBank/DDBJ databases">
        <authorList>
            <person name="King R."/>
        </authorList>
    </citation>
    <scope>NUCLEOTIDE SEQUENCE</scope>
</reference>